<accession>A0A2T9YF63</accession>
<dbReference type="AlphaFoldDB" id="A0A2T9YF63"/>
<keyword evidence="2" id="KW-0812">Transmembrane</keyword>
<evidence type="ECO:0000256" key="2">
    <source>
        <dbReference type="SAM" id="Phobius"/>
    </source>
</evidence>
<reference evidence="3 4" key="1">
    <citation type="journal article" date="2018" name="MBio">
        <title>Comparative Genomics Reveals the Core Gene Toolbox for the Fungus-Insect Symbiosis.</title>
        <authorList>
            <person name="Wang Y."/>
            <person name="Stata M."/>
            <person name="Wang W."/>
            <person name="Stajich J.E."/>
            <person name="White M.M."/>
            <person name="Moncalvo J.M."/>
        </authorList>
    </citation>
    <scope>NUCLEOTIDE SEQUENCE [LARGE SCALE GENOMIC DNA]</scope>
    <source>
        <strain evidence="3 4">AUS-77-4</strain>
    </source>
</reference>
<protein>
    <submittedName>
        <fullName evidence="3">Uncharacterized protein</fullName>
    </submittedName>
</protein>
<organism evidence="3 4">
    <name type="scientific">Furculomyces boomerangus</name>
    <dbReference type="NCBI Taxonomy" id="61424"/>
    <lineage>
        <taxon>Eukaryota</taxon>
        <taxon>Fungi</taxon>
        <taxon>Fungi incertae sedis</taxon>
        <taxon>Zoopagomycota</taxon>
        <taxon>Kickxellomycotina</taxon>
        <taxon>Harpellomycetes</taxon>
        <taxon>Harpellales</taxon>
        <taxon>Harpellaceae</taxon>
        <taxon>Furculomyces</taxon>
    </lineage>
</organism>
<feature type="transmembrane region" description="Helical" evidence="2">
    <location>
        <begin position="21"/>
        <end position="44"/>
    </location>
</feature>
<keyword evidence="2" id="KW-0472">Membrane</keyword>
<comment type="caution">
    <text evidence="3">The sequence shown here is derived from an EMBL/GenBank/DDBJ whole genome shotgun (WGS) entry which is preliminary data.</text>
</comment>
<keyword evidence="4" id="KW-1185">Reference proteome</keyword>
<feature type="transmembrane region" description="Helical" evidence="2">
    <location>
        <begin position="56"/>
        <end position="76"/>
    </location>
</feature>
<feature type="compositionally biased region" description="Basic and acidic residues" evidence="1">
    <location>
        <begin position="138"/>
        <end position="149"/>
    </location>
</feature>
<name>A0A2T9YF63_9FUNG</name>
<dbReference type="EMBL" id="MBFT01000450">
    <property type="protein sequence ID" value="PVU90981.1"/>
    <property type="molecule type" value="Genomic_DNA"/>
</dbReference>
<keyword evidence="2" id="KW-1133">Transmembrane helix</keyword>
<feature type="region of interest" description="Disordered" evidence="1">
    <location>
        <begin position="130"/>
        <end position="149"/>
    </location>
</feature>
<evidence type="ECO:0000313" key="4">
    <source>
        <dbReference type="Proteomes" id="UP000245699"/>
    </source>
</evidence>
<proteinExistence type="predicted"/>
<evidence type="ECO:0000256" key="1">
    <source>
        <dbReference type="SAM" id="MobiDB-lite"/>
    </source>
</evidence>
<evidence type="ECO:0000313" key="3">
    <source>
        <dbReference type="EMBL" id="PVU90981.1"/>
    </source>
</evidence>
<dbReference type="Proteomes" id="UP000245699">
    <property type="component" value="Unassembled WGS sequence"/>
</dbReference>
<sequence length="149" mass="16965">MKFIKKIRIQDNARHSINNIASVEPITSMLLCIHLVLVVYYSFGLYFGSDLATLEVWIVFVLDLLGYILMIFMVLFKKLKKSRIALSWITLLGFDSFIDIVSIKLEGTQLPQTVPSTVCTPTTSIRNSVSEENVQVDTHPENIEDQNKK</sequence>
<gene>
    <name evidence="3" type="ORF">BB559_004356</name>
</gene>